<name>A0A5E4PFW2_9COXI</name>
<keyword evidence="1" id="KW-0732">Signal</keyword>
<dbReference type="KEGG" id="asip:AQUSIP_05240"/>
<feature type="chain" id="PRO_5022960096" evidence="1">
    <location>
        <begin position="23"/>
        <end position="133"/>
    </location>
</feature>
<dbReference type="Proteomes" id="UP000324194">
    <property type="component" value="Chromosome 1"/>
</dbReference>
<evidence type="ECO:0000256" key="1">
    <source>
        <dbReference type="SAM" id="SignalP"/>
    </source>
</evidence>
<dbReference type="AlphaFoldDB" id="A0A5E4PFW2"/>
<protein>
    <submittedName>
        <fullName evidence="2">Uncharacterized protein</fullName>
    </submittedName>
</protein>
<evidence type="ECO:0000313" key="2">
    <source>
        <dbReference type="EMBL" id="VVC75236.1"/>
    </source>
</evidence>
<dbReference type="EMBL" id="LR699119">
    <property type="protein sequence ID" value="VVC75236.1"/>
    <property type="molecule type" value="Genomic_DNA"/>
</dbReference>
<reference evidence="2 3" key="1">
    <citation type="submission" date="2019-08" db="EMBL/GenBank/DDBJ databases">
        <authorList>
            <person name="Guy L."/>
        </authorList>
    </citation>
    <scope>NUCLEOTIDE SEQUENCE [LARGE SCALE GENOMIC DNA]</scope>
    <source>
        <strain evidence="2 3">SGT-108</strain>
    </source>
</reference>
<feature type="signal peptide" evidence="1">
    <location>
        <begin position="1"/>
        <end position="22"/>
    </location>
</feature>
<sequence>MKKMLTTLAATASIVAVSFAFAAAKVDSGVYYSTQHPKAGMKALAVPATNITVTNYSDELIFAVVPGSPIDDRIGSGKSDTISNDSYYGDTHLVLLDWNRSVFFDQNVCRRAIVTVDGRPGSYHIDVNRKFCN</sequence>
<dbReference type="RefSeq" id="WP_148338342.1">
    <property type="nucleotide sequence ID" value="NZ_LR699119.1"/>
</dbReference>
<gene>
    <name evidence="2" type="ORF">AQUSIP_05240</name>
</gene>
<keyword evidence="3" id="KW-1185">Reference proteome</keyword>
<organism evidence="2 3">
    <name type="scientific">Aquicella siphonis</name>
    <dbReference type="NCBI Taxonomy" id="254247"/>
    <lineage>
        <taxon>Bacteria</taxon>
        <taxon>Pseudomonadati</taxon>
        <taxon>Pseudomonadota</taxon>
        <taxon>Gammaproteobacteria</taxon>
        <taxon>Legionellales</taxon>
        <taxon>Coxiellaceae</taxon>
        <taxon>Aquicella</taxon>
    </lineage>
</organism>
<evidence type="ECO:0000313" key="3">
    <source>
        <dbReference type="Proteomes" id="UP000324194"/>
    </source>
</evidence>
<proteinExistence type="predicted"/>
<accession>A0A5E4PFW2</accession>